<feature type="transmembrane region" description="Helical" evidence="1">
    <location>
        <begin position="254"/>
        <end position="274"/>
    </location>
</feature>
<keyword evidence="1" id="KW-1133">Transmembrane helix</keyword>
<sequence length="294" mass="33504">MTDNKNRGWQRVLLLIFPYVIIVGVFQLIGVICAGVDINNPNPDYTTLQHTIISVFNVLGTCLLLWLFMEFADKEKFINLGFQIKNRGKDIIIGIILGLVIISLGYFSLLFLKEINYTKITFNFKEVLLSILLFTLVSAGEEMLFRGYILKNLMISFHKYTALLVTSLLFALMHGFNPNIDLFSLLNLFLGGIVLGITYIHTKNLWFPMALHLSWNLFQTFYGFKVSEQKSYSIIEFTIQNPNKLNGGEFGFEGSILAVIAQIITISIIAFYYYRKSNNNSSGKTQLVQTVNKK</sequence>
<keyword evidence="4" id="KW-1185">Reference proteome</keyword>
<dbReference type="AlphaFoldDB" id="A0A1W2AWC6"/>
<dbReference type="GO" id="GO:0004175">
    <property type="term" value="F:endopeptidase activity"/>
    <property type="evidence" value="ECO:0007669"/>
    <property type="project" value="UniProtKB-ARBA"/>
</dbReference>
<evidence type="ECO:0000256" key="1">
    <source>
        <dbReference type="SAM" id="Phobius"/>
    </source>
</evidence>
<feature type="domain" description="CAAX prenyl protease 2/Lysostaphin resistance protein A-like" evidence="2">
    <location>
        <begin position="126"/>
        <end position="218"/>
    </location>
</feature>
<dbReference type="PANTHER" id="PTHR39430">
    <property type="entry name" value="MEMBRANE-ASSOCIATED PROTEASE-RELATED"/>
    <property type="match status" value="1"/>
</dbReference>
<gene>
    <name evidence="3" type="ORF">SAMN05660703_2271</name>
</gene>
<dbReference type="RefSeq" id="WP_084061595.1">
    <property type="nucleotide sequence ID" value="NZ_FWXO01000003.1"/>
</dbReference>
<dbReference type="InterPro" id="IPR003675">
    <property type="entry name" value="Rce1/LyrA-like_dom"/>
</dbReference>
<feature type="transmembrane region" description="Helical" evidence="1">
    <location>
        <begin position="90"/>
        <end position="112"/>
    </location>
</feature>
<proteinExistence type="predicted"/>
<feature type="transmembrane region" description="Helical" evidence="1">
    <location>
        <begin position="12"/>
        <end position="38"/>
    </location>
</feature>
<keyword evidence="1" id="KW-0812">Transmembrane</keyword>
<feature type="transmembrane region" description="Helical" evidence="1">
    <location>
        <begin position="182"/>
        <end position="200"/>
    </location>
</feature>
<dbReference type="OrthoDB" id="324900at2"/>
<reference evidence="3 4" key="1">
    <citation type="submission" date="2017-04" db="EMBL/GenBank/DDBJ databases">
        <authorList>
            <person name="Afonso C.L."/>
            <person name="Miller P.J."/>
            <person name="Scott M.A."/>
            <person name="Spackman E."/>
            <person name="Goraichik I."/>
            <person name="Dimitrov K.M."/>
            <person name="Suarez D.L."/>
            <person name="Swayne D.E."/>
        </authorList>
    </citation>
    <scope>NUCLEOTIDE SEQUENCE [LARGE SCALE GENOMIC DNA]</scope>
    <source>
        <strain evidence="3 4">DSM 21164</strain>
    </source>
</reference>
<feature type="transmembrane region" description="Helical" evidence="1">
    <location>
        <begin position="127"/>
        <end position="145"/>
    </location>
</feature>
<dbReference type="STRING" id="504486.SAMN05660703_2271"/>
<dbReference type="Proteomes" id="UP000192360">
    <property type="component" value="Unassembled WGS sequence"/>
</dbReference>
<evidence type="ECO:0000313" key="4">
    <source>
        <dbReference type="Proteomes" id="UP000192360"/>
    </source>
</evidence>
<feature type="transmembrane region" description="Helical" evidence="1">
    <location>
        <begin position="50"/>
        <end position="69"/>
    </location>
</feature>
<accession>A0A1W2AWC6</accession>
<dbReference type="GO" id="GO:0080120">
    <property type="term" value="P:CAAX-box protein maturation"/>
    <property type="evidence" value="ECO:0007669"/>
    <property type="project" value="UniProtKB-ARBA"/>
</dbReference>
<protein>
    <recommendedName>
        <fullName evidence="2">CAAX prenyl protease 2/Lysostaphin resistance protein A-like domain-containing protein</fullName>
    </recommendedName>
</protein>
<dbReference type="Pfam" id="PF02517">
    <property type="entry name" value="Rce1-like"/>
    <property type="match status" value="1"/>
</dbReference>
<organism evidence="3 4">
    <name type="scientific">Cellulophaga tyrosinoxydans</name>
    <dbReference type="NCBI Taxonomy" id="504486"/>
    <lineage>
        <taxon>Bacteria</taxon>
        <taxon>Pseudomonadati</taxon>
        <taxon>Bacteroidota</taxon>
        <taxon>Flavobacteriia</taxon>
        <taxon>Flavobacteriales</taxon>
        <taxon>Flavobacteriaceae</taxon>
        <taxon>Cellulophaga</taxon>
    </lineage>
</organism>
<dbReference type="PANTHER" id="PTHR39430:SF1">
    <property type="entry name" value="PROTEASE"/>
    <property type="match status" value="1"/>
</dbReference>
<name>A0A1W2AWC6_9FLAO</name>
<keyword evidence="1" id="KW-0472">Membrane</keyword>
<evidence type="ECO:0000259" key="2">
    <source>
        <dbReference type="Pfam" id="PF02517"/>
    </source>
</evidence>
<dbReference type="EMBL" id="FWXO01000003">
    <property type="protein sequence ID" value="SMC64914.1"/>
    <property type="molecule type" value="Genomic_DNA"/>
</dbReference>
<evidence type="ECO:0000313" key="3">
    <source>
        <dbReference type="EMBL" id="SMC64914.1"/>
    </source>
</evidence>